<evidence type="ECO:0000256" key="1">
    <source>
        <dbReference type="SAM" id="MobiDB-lite"/>
    </source>
</evidence>
<comment type="caution">
    <text evidence="2">The sequence shown here is derived from an EMBL/GenBank/DDBJ whole genome shotgun (WGS) entry which is preliminary data.</text>
</comment>
<feature type="compositionally biased region" description="Basic residues" evidence="1">
    <location>
        <begin position="277"/>
        <end position="305"/>
    </location>
</feature>
<feature type="region of interest" description="Disordered" evidence="1">
    <location>
        <begin position="265"/>
        <end position="305"/>
    </location>
</feature>
<sequence length="305" mass="35272">MGSNPATPTIPQEHENGASAPFFVAGRLAWRGLGPGEPNELSSSQHRWVTLRQPKLRRCEEREMPPMPSNTCHPNAPHVKLKAPDWYISSLMLDRALDAILRRVKKLDRDHDIPYLAGYSQDGKTIYIDRHLPKTFTFRGRTIEVDRFLVLHEEVEKTLIDQLGLHYLHAHQIATRAEEAAVHAQHITWQAYDRFMQKYVKAIGDERLRKVPVDLDLKPYRDYHDYDLLRQMEQHLERGAGITARQKTELKSYADAFREELRVQHRHELHSDEPAPKRRKPAAKKTVAKKAATKKSAAKKVAKRK</sequence>
<protein>
    <submittedName>
        <fullName evidence="2">Uncharacterized protein</fullName>
    </submittedName>
</protein>
<proteinExistence type="predicted"/>
<accession>A0ABR9G992</accession>
<name>A0ABR9G992_9GAMM</name>
<evidence type="ECO:0000313" key="3">
    <source>
        <dbReference type="Proteomes" id="UP000651010"/>
    </source>
</evidence>
<dbReference type="RefSeq" id="WP_192555461.1">
    <property type="nucleotide sequence ID" value="NZ_JACZZA010000004.1"/>
</dbReference>
<dbReference type="Proteomes" id="UP000651010">
    <property type="component" value="Unassembled WGS sequence"/>
</dbReference>
<gene>
    <name evidence="2" type="ORF">IGX34_09460</name>
</gene>
<dbReference type="EMBL" id="JACZZA010000004">
    <property type="protein sequence ID" value="MBE1160616.1"/>
    <property type="molecule type" value="Genomic_DNA"/>
</dbReference>
<evidence type="ECO:0000313" key="2">
    <source>
        <dbReference type="EMBL" id="MBE1160616.1"/>
    </source>
</evidence>
<keyword evidence="3" id="KW-1185">Reference proteome</keyword>
<organism evidence="2 3">
    <name type="scientific">Dyella acidiphila</name>
    <dbReference type="NCBI Taxonomy" id="2775866"/>
    <lineage>
        <taxon>Bacteria</taxon>
        <taxon>Pseudomonadati</taxon>
        <taxon>Pseudomonadota</taxon>
        <taxon>Gammaproteobacteria</taxon>
        <taxon>Lysobacterales</taxon>
        <taxon>Rhodanobacteraceae</taxon>
        <taxon>Dyella</taxon>
    </lineage>
</organism>
<reference evidence="2 3" key="1">
    <citation type="submission" date="2020-09" db="EMBL/GenBank/DDBJ databases">
        <title>Dyella sp. 7MK23 isolated from forest soil.</title>
        <authorList>
            <person name="Fu J."/>
        </authorList>
    </citation>
    <scope>NUCLEOTIDE SEQUENCE [LARGE SCALE GENOMIC DNA]</scope>
    <source>
        <strain evidence="2 3">7MK23</strain>
    </source>
</reference>